<organism evidence="7 8">
    <name type="scientific">Pythium insidiosum</name>
    <name type="common">Pythiosis disease agent</name>
    <dbReference type="NCBI Taxonomy" id="114742"/>
    <lineage>
        <taxon>Eukaryota</taxon>
        <taxon>Sar</taxon>
        <taxon>Stramenopiles</taxon>
        <taxon>Oomycota</taxon>
        <taxon>Peronosporomycetes</taxon>
        <taxon>Pythiales</taxon>
        <taxon>Pythiaceae</taxon>
        <taxon>Pythium</taxon>
    </lineage>
</organism>
<feature type="compositionally biased region" description="Polar residues" evidence="4">
    <location>
        <begin position="290"/>
        <end position="320"/>
    </location>
</feature>
<evidence type="ECO:0000313" key="8">
    <source>
        <dbReference type="Proteomes" id="UP001209570"/>
    </source>
</evidence>
<dbReference type="AlphaFoldDB" id="A0AAD5QA56"/>
<gene>
    <name evidence="7" type="ORF">P43SY_000436</name>
</gene>
<dbReference type="Pfam" id="PF21673">
    <property type="entry name" value="CCDC93_N"/>
    <property type="match status" value="1"/>
</dbReference>
<evidence type="ECO:0000256" key="3">
    <source>
        <dbReference type="SAM" id="Coils"/>
    </source>
</evidence>
<evidence type="ECO:0000256" key="1">
    <source>
        <dbReference type="ARBA" id="ARBA00007219"/>
    </source>
</evidence>
<comment type="similarity">
    <text evidence="1">Belongs to the CCDC93 family.</text>
</comment>
<evidence type="ECO:0000256" key="4">
    <source>
        <dbReference type="SAM" id="MobiDB-lite"/>
    </source>
</evidence>
<dbReference type="InterPro" id="IPR048747">
    <property type="entry name" value="CCDC93_N"/>
</dbReference>
<evidence type="ECO:0000259" key="6">
    <source>
        <dbReference type="Pfam" id="PF21673"/>
    </source>
</evidence>
<feature type="coiled-coil region" evidence="3">
    <location>
        <begin position="379"/>
        <end position="514"/>
    </location>
</feature>
<sequence>MFGSSSSAMLSALASRSHAHAHAGALPLPAEQPAAAPDDAFDLGDDYGDDAARELVATLSLLDAVGFAKARASGYSVFERILGGLCWLLQRLVKRENARHGRVQWELLFQPHDKMRPRLGLAQEVVRRLEALPQRVAPIQPHQLLLQDFGDIGAVRRLVLALVAMLRDDGIGGDVTPETAVPSHLARLQATREYVDVLARQRVGETTGGRAPCPLKREVVHLERVFAPTRKYQYNAPVTPADVPEDELIQRCLLEYGERVAVGSAGDAAEPSESSAANEELPSGDDPRQSLMQQLSATLSRGSSRQLRTRRSASSATNDFDAQYQRAVEQALAEEHEMLARQRARETQLLAQIVAVPSPVAADAAGPLASASSTSLQELRAVETTLDEAQREHSALKSQREQLQAHEAALSAAIEQLRVDQEALAEQEHTLDKRSPQLATLRGLVAKNEELKARRRTLKAEYQRELSALQARVATRRRQAENDAANADEETLRLQEVEQLHTQLAARYQELRSALSRETRTWQRQLTRLDDVPTQSELVQYETRCRELYDEVALTLEETRKYYGVYNTLKTTHGFLEKEIALLDSISANVEIAMAHKDAQAAFLEQLSAIVAGVEASLSKQKALRSARQQEVETLDSKYQVLLAHERQFVHAIREFQKECERHDRLSARMEERLALVEGTAGHDAADGVHTAKKAVGAEVRAPVDAAPLDDDVVI</sequence>
<proteinExistence type="inferred from homology"/>
<accession>A0AAD5QA56</accession>
<name>A0AAD5QA56_PYTIN</name>
<evidence type="ECO:0008006" key="9">
    <source>
        <dbReference type="Google" id="ProtNLM"/>
    </source>
</evidence>
<dbReference type="InterPro" id="IPR039116">
    <property type="entry name" value="CCDC93"/>
</dbReference>
<feature type="region of interest" description="Disordered" evidence="4">
    <location>
        <begin position="263"/>
        <end position="321"/>
    </location>
</feature>
<keyword evidence="8" id="KW-1185">Reference proteome</keyword>
<feature type="compositionally biased region" description="Low complexity" evidence="4">
    <location>
        <begin position="268"/>
        <end position="281"/>
    </location>
</feature>
<evidence type="ECO:0000256" key="2">
    <source>
        <dbReference type="ARBA" id="ARBA00023054"/>
    </source>
</evidence>
<feature type="domain" description="CCDC93 N-terminal" evidence="6">
    <location>
        <begin position="51"/>
        <end position="155"/>
    </location>
</feature>
<comment type="caution">
    <text evidence="7">The sequence shown here is derived from an EMBL/GenBank/DDBJ whole genome shotgun (WGS) entry which is preliminary data.</text>
</comment>
<dbReference type="Proteomes" id="UP001209570">
    <property type="component" value="Unassembled WGS sequence"/>
</dbReference>
<dbReference type="PANTHER" id="PTHR16441">
    <property type="entry name" value="FIDIPIDINE"/>
    <property type="match status" value="1"/>
</dbReference>
<dbReference type="EMBL" id="JAKCXM010000169">
    <property type="protein sequence ID" value="KAJ0399868.1"/>
    <property type="molecule type" value="Genomic_DNA"/>
</dbReference>
<dbReference type="InterPro" id="IPR019159">
    <property type="entry name" value="CCDC93_CC"/>
</dbReference>
<dbReference type="GO" id="GO:0006893">
    <property type="term" value="P:Golgi to plasma membrane transport"/>
    <property type="evidence" value="ECO:0007669"/>
    <property type="project" value="TreeGrafter"/>
</dbReference>
<protein>
    <recommendedName>
        <fullName evidence="9">CCDC93 coiled-coil domain-containing protein</fullName>
    </recommendedName>
</protein>
<dbReference type="PANTHER" id="PTHR16441:SF0">
    <property type="entry name" value="COILED-COIL DOMAIN-CONTAINING PROTEIN 93"/>
    <property type="match status" value="1"/>
</dbReference>
<keyword evidence="2 3" id="KW-0175">Coiled coil</keyword>
<reference evidence="7" key="1">
    <citation type="submission" date="2021-12" db="EMBL/GenBank/DDBJ databases">
        <title>Prjna785345.</title>
        <authorList>
            <person name="Rujirawat T."/>
            <person name="Krajaejun T."/>
        </authorList>
    </citation>
    <scope>NUCLEOTIDE SEQUENCE</scope>
    <source>
        <strain evidence="7">Pi057C3</strain>
    </source>
</reference>
<evidence type="ECO:0000313" key="7">
    <source>
        <dbReference type="EMBL" id="KAJ0399868.1"/>
    </source>
</evidence>
<evidence type="ECO:0000259" key="5">
    <source>
        <dbReference type="Pfam" id="PF09762"/>
    </source>
</evidence>
<feature type="domain" description="CCDC93 coiled-coil" evidence="5">
    <location>
        <begin position="226"/>
        <end position="668"/>
    </location>
</feature>
<dbReference type="Pfam" id="PF09762">
    <property type="entry name" value="CCDC93_CC"/>
    <property type="match status" value="1"/>
</dbReference>